<dbReference type="InterPro" id="IPR039008">
    <property type="entry name" value="IF_rod_dom"/>
</dbReference>
<keyword evidence="3 9" id="KW-0403">Intermediate filament</keyword>
<dbReference type="FunFam" id="1.20.5.500:FF:000001">
    <property type="entry name" value="Type II keratin 23"/>
    <property type="match status" value="2"/>
</dbReference>
<dbReference type="Gene3D" id="1.20.5.500">
    <property type="entry name" value="Single helix bin"/>
    <property type="match status" value="2"/>
</dbReference>
<protein>
    <recommendedName>
        <fullName evidence="6">Keratin, type I cytoskeletal 19</fullName>
    </recommendedName>
    <alternativeName>
        <fullName evidence="7">Cytokeratin-19</fullName>
    </alternativeName>
    <alternativeName>
        <fullName evidence="8">Keratin-19</fullName>
    </alternativeName>
</protein>
<dbReference type="SMART" id="SM01391">
    <property type="entry name" value="Filament"/>
    <property type="match status" value="2"/>
</dbReference>
<feature type="coiled-coil region" evidence="10">
    <location>
        <begin position="77"/>
        <end position="111"/>
    </location>
</feature>
<dbReference type="InterPro" id="IPR018039">
    <property type="entry name" value="IF_conserved"/>
</dbReference>
<keyword evidence="2" id="KW-0416">Keratin</keyword>
<evidence type="ECO:0000256" key="4">
    <source>
        <dbReference type="ARBA" id="ARBA00023054"/>
    </source>
</evidence>
<dbReference type="AlphaFoldDB" id="A0A836A0X2"/>
<dbReference type="GO" id="GO:0045109">
    <property type="term" value="P:intermediate filament organization"/>
    <property type="evidence" value="ECO:0007669"/>
    <property type="project" value="TreeGrafter"/>
</dbReference>
<dbReference type="PANTHER" id="PTHR23239">
    <property type="entry name" value="INTERMEDIATE FILAMENT"/>
    <property type="match status" value="1"/>
</dbReference>
<dbReference type="FunFam" id="1.20.5.170:FF:000002">
    <property type="entry name" value="Type I keratin KA11"/>
    <property type="match status" value="2"/>
</dbReference>
<feature type="domain" description="IF rod" evidence="11">
    <location>
        <begin position="539"/>
        <end position="850"/>
    </location>
</feature>
<comment type="similarity">
    <text evidence="9">Belongs to the intermediate filament family.</text>
</comment>
<feature type="coiled-coil region" evidence="10">
    <location>
        <begin position="329"/>
        <end position="384"/>
    </location>
</feature>
<name>A0A836A0X2_SHEEP</name>
<organism evidence="12 13">
    <name type="scientific">Ovis aries</name>
    <name type="common">Sheep</name>
    <dbReference type="NCBI Taxonomy" id="9940"/>
    <lineage>
        <taxon>Eukaryota</taxon>
        <taxon>Metazoa</taxon>
        <taxon>Chordata</taxon>
        <taxon>Craniata</taxon>
        <taxon>Vertebrata</taxon>
        <taxon>Euteleostomi</taxon>
        <taxon>Mammalia</taxon>
        <taxon>Eutheria</taxon>
        <taxon>Laurasiatheria</taxon>
        <taxon>Artiodactyla</taxon>
        <taxon>Ruminantia</taxon>
        <taxon>Pecora</taxon>
        <taxon>Bovidae</taxon>
        <taxon>Caprinae</taxon>
        <taxon>Ovis</taxon>
    </lineage>
</organism>
<dbReference type="GO" id="GO:0005198">
    <property type="term" value="F:structural molecule activity"/>
    <property type="evidence" value="ECO:0007669"/>
    <property type="project" value="InterPro"/>
</dbReference>
<dbReference type="PROSITE" id="PS00226">
    <property type="entry name" value="IF_ROD_1"/>
    <property type="match status" value="1"/>
</dbReference>
<gene>
    <name evidence="12" type="ORF">JEQ12_002762</name>
</gene>
<evidence type="ECO:0000256" key="2">
    <source>
        <dbReference type="ARBA" id="ARBA00022744"/>
    </source>
</evidence>
<feature type="coiled-coil region" evidence="10">
    <location>
        <begin position="243"/>
        <end position="303"/>
    </location>
</feature>
<dbReference type="PRINTS" id="PR01248">
    <property type="entry name" value="TYPE1KERATIN"/>
</dbReference>
<comment type="function">
    <text evidence="5">Involved in the organization of myofibers. Together with KRT8, helps to link the contractile apparatus to dystrophin at the costameres of striated muscle.</text>
</comment>
<feature type="coiled-coil region" evidence="10">
    <location>
        <begin position="177"/>
        <end position="218"/>
    </location>
</feature>
<evidence type="ECO:0000313" key="12">
    <source>
        <dbReference type="EMBL" id="KAG5203179.1"/>
    </source>
</evidence>
<reference evidence="12 13" key="1">
    <citation type="submission" date="2020-12" db="EMBL/GenBank/DDBJ databases">
        <title>De novo assembly of Tibetan sheep genome.</title>
        <authorList>
            <person name="Li X."/>
        </authorList>
    </citation>
    <scope>NUCLEOTIDE SEQUENCE [LARGE SCALE GENOMIC DNA]</scope>
    <source>
        <tissue evidence="12">Heart</tissue>
    </source>
</reference>
<dbReference type="PANTHER" id="PTHR23239:SF14">
    <property type="entry name" value="KERATIN, TYPE I CYTOSKELETAL 19"/>
    <property type="match status" value="1"/>
</dbReference>
<evidence type="ECO:0000256" key="7">
    <source>
        <dbReference type="ARBA" id="ARBA00041710"/>
    </source>
</evidence>
<dbReference type="Proteomes" id="UP000664991">
    <property type="component" value="Unassembled WGS sequence"/>
</dbReference>
<dbReference type="SUPFAM" id="SSF46579">
    <property type="entry name" value="Prefoldin"/>
    <property type="match status" value="1"/>
</dbReference>
<dbReference type="FunFam" id="1.20.5.1160:FF:000002">
    <property type="entry name" value="Type I keratin 10"/>
    <property type="match status" value="2"/>
</dbReference>
<feature type="coiled-coil region" evidence="10">
    <location>
        <begin position="642"/>
        <end position="676"/>
    </location>
</feature>
<comment type="caution">
    <text evidence="12">The sequence shown here is derived from an EMBL/GenBank/DDBJ whole genome shotgun (WGS) entry which is preliminary data.</text>
</comment>
<accession>A0A836A0X2</accession>
<dbReference type="PROSITE" id="PS51842">
    <property type="entry name" value="IF_ROD_2"/>
    <property type="match status" value="2"/>
</dbReference>
<dbReference type="Gene3D" id="1.20.5.170">
    <property type="match status" value="2"/>
</dbReference>
<evidence type="ECO:0000256" key="3">
    <source>
        <dbReference type="ARBA" id="ARBA00022754"/>
    </source>
</evidence>
<feature type="coiled-coil region" evidence="10">
    <location>
        <begin position="543"/>
        <end position="570"/>
    </location>
</feature>
<keyword evidence="1" id="KW-0597">Phosphoprotein</keyword>
<dbReference type="PROSITE" id="PS51257">
    <property type="entry name" value="PROKAR_LIPOPROTEIN"/>
    <property type="match status" value="1"/>
</dbReference>
<evidence type="ECO:0000313" key="13">
    <source>
        <dbReference type="Proteomes" id="UP000664991"/>
    </source>
</evidence>
<keyword evidence="4 10" id="KW-0175">Coiled coil</keyword>
<dbReference type="Gene3D" id="1.20.5.1160">
    <property type="entry name" value="Vasodilator-stimulated phosphoprotein"/>
    <property type="match status" value="2"/>
</dbReference>
<evidence type="ECO:0000259" key="11">
    <source>
        <dbReference type="PROSITE" id="PS51842"/>
    </source>
</evidence>
<proteinExistence type="inferred from homology"/>
<dbReference type="EMBL" id="JAEMGP010000011">
    <property type="protein sequence ID" value="KAG5203179.1"/>
    <property type="molecule type" value="Genomic_DNA"/>
</dbReference>
<sequence length="859" mass="95276">MRSSSSRFSSSYGRGSGGGFSVGSFTGGLGACIGGAVGGFGGLWGFGGGIGSAVGGFGGAIGSGDAGILPADEKTTMQDLNSRLASYLDKVQKLERENADLETKIRDWYERQEPKNIRKDYSRYYDTIKDLKNQIVQATVENNKTLVDIDNSRMTMDDFRIKFEVEQSLQQAVEADINGLRKVLDDLTMQKSDLEMQCECLQEELVALRKNHEEEMNQLCGQSTGDVSVEMNATPGVDLTKILNEMREDYEKLSAKNRSDIEQQYETQMKQIEQEVTTCSQEVESSNKEVTKLRHTVQELEVELQSQFSMKSALEKSLEDTKNRYSGQLQQIQGQISVLEGQLADIRAEIECQNQEYSLLLSTKMRLEQEIKTYRSLLEGGQEDLLPDTILEPLQTFLAPPQPDIPQMHERHTWAIARGTFIKRGNRRKVNQENTSPVRKSQSPLRFKATPTSAASSSFAMTSYSYRQSSSTSSFGGMGGGSVRFGAGGAFRAPSIHGGSGGRGVSVSSARFVSSSSGGYGGGYAGALGTSDGLLAGNEKLTMQNLNDRLASYLEKVRALEEANGDLEVKIRDWYQKQGPGPARDYSHYFKTIEDLRDQILGATIENSKIVLQIDNARLAADDFRTKFETEQALRLSVETDINGLRRVLDELTLARTDLEMQIEGLKEELAYLKKNHEEEISMLKGQVGGQVSVEVDSAPGIDLAKILSDMRSQYEVMAEKNRKDAEAWFTSKTEELNKEVAGHTEQLQISKTEVTDLRRTLQGLEIELQSQLSMKAALEGTLAETEARFGAQLAQIQALISGIEAQLSDVRADTERQNQEYQHLMDIKTRLEQEIATYRNLLEGQDAYYNDLSLAKAL</sequence>
<evidence type="ECO:0000256" key="8">
    <source>
        <dbReference type="ARBA" id="ARBA00042489"/>
    </source>
</evidence>
<dbReference type="GO" id="GO:0005882">
    <property type="term" value="C:intermediate filament"/>
    <property type="evidence" value="ECO:0007669"/>
    <property type="project" value="UniProtKB-KW"/>
</dbReference>
<dbReference type="Pfam" id="PF00038">
    <property type="entry name" value="Filament"/>
    <property type="match status" value="2"/>
</dbReference>
<evidence type="ECO:0000256" key="5">
    <source>
        <dbReference type="ARBA" id="ARBA00037562"/>
    </source>
</evidence>
<feature type="domain" description="IF rod" evidence="11">
    <location>
        <begin position="73"/>
        <end position="385"/>
    </location>
</feature>
<evidence type="ECO:0000256" key="10">
    <source>
        <dbReference type="SAM" id="Coils"/>
    </source>
</evidence>
<evidence type="ECO:0000256" key="1">
    <source>
        <dbReference type="ARBA" id="ARBA00022553"/>
    </source>
</evidence>
<dbReference type="SUPFAM" id="SSF64593">
    <property type="entry name" value="Intermediate filament protein, coiled coil region"/>
    <property type="match status" value="4"/>
</dbReference>
<evidence type="ECO:0000256" key="6">
    <source>
        <dbReference type="ARBA" id="ARBA00040324"/>
    </source>
</evidence>
<dbReference type="InterPro" id="IPR002957">
    <property type="entry name" value="Keratin_I"/>
</dbReference>
<evidence type="ECO:0000256" key="9">
    <source>
        <dbReference type="RuleBase" id="RU000685"/>
    </source>
</evidence>
<dbReference type="GO" id="GO:0030855">
    <property type="term" value="P:epithelial cell differentiation"/>
    <property type="evidence" value="ECO:0007669"/>
    <property type="project" value="TreeGrafter"/>
</dbReference>